<dbReference type="EMBL" id="BPLR01013118">
    <property type="protein sequence ID" value="GIY58863.1"/>
    <property type="molecule type" value="Genomic_DNA"/>
</dbReference>
<organism evidence="1 2">
    <name type="scientific">Caerostris extrusa</name>
    <name type="common">Bark spider</name>
    <name type="synonym">Caerostris bankana</name>
    <dbReference type="NCBI Taxonomy" id="172846"/>
    <lineage>
        <taxon>Eukaryota</taxon>
        <taxon>Metazoa</taxon>
        <taxon>Ecdysozoa</taxon>
        <taxon>Arthropoda</taxon>
        <taxon>Chelicerata</taxon>
        <taxon>Arachnida</taxon>
        <taxon>Araneae</taxon>
        <taxon>Araneomorphae</taxon>
        <taxon>Entelegynae</taxon>
        <taxon>Araneoidea</taxon>
        <taxon>Araneidae</taxon>
        <taxon>Caerostris</taxon>
    </lineage>
</organism>
<keyword evidence="2" id="KW-1185">Reference proteome</keyword>
<name>A0AAV4UM78_CAEEX</name>
<comment type="caution">
    <text evidence="1">The sequence shown here is derived from an EMBL/GenBank/DDBJ whole genome shotgun (WGS) entry which is preliminary data.</text>
</comment>
<gene>
    <name evidence="1" type="ORF">CEXT_772901</name>
</gene>
<dbReference type="Proteomes" id="UP001054945">
    <property type="component" value="Unassembled WGS sequence"/>
</dbReference>
<evidence type="ECO:0000313" key="1">
    <source>
        <dbReference type="EMBL" id="GIY58863.1"/>
    </source>
</evidence>
<proteinExistence type="predicted"/>
<reference evidence="1 2" key="1">
    <citation type="submission" date="2021-06" db="EMBL/GenBank/DDBJ databases">
        <title>Caerostris extrusa draft genome.</title>
        <authorList>
            <person name="Kono N."/>
            <person name="Arakawa K."/>
        </authorList>
    </citation>
    <scope>NUCLEOTIDE SEQUENCE [LARGE SCALE GENOMIC DNA]</scope>
</reference>
<accession>A0AAV4UM78</accession>
<sequence length="90" mass="10519">MAAQEATANRFLTEGEKGVIRRGLEDDDNAVREVTSLNSTCRSQVESEFVRKNTHQIPKQMQIQDPLHKLFTCMQNHRRISRGRIRIRRI</sequence>
<protein>
    <submittedName>
        <fullName evidence="1">Uncharacterized protein</fullName>
    </submittedName>
</protein>
<dbReference type="AlphaFoldDB" id="A0AAV4UM78"/>
<evidence type="ECO:0000313" key="2">
    <source>
        <dbReference type="Proteomes" id="UP001054945"/>
    </source>
</evidence>